<feature type="domain" description="HD" evidence="1">
    <location>
        <begin position="29"/>
        <end position="126"/>
    </location>
</feature>
<name>A0A0A1Z3L5_PSEFL</name>
<dbReference type="Proteomes" id="UP000030060">
    <property type="component" value="Unassembled WGS sequence"/>
</dbReference>
<dbReference type="OrthoDB" id="459260at2"/>
<proteinExistence type="predicted"/>
<dbReference type="Pfam" id="PF01966">
    <property type="entry name" value="HD"/>
    <property type="match status" value="1"/>
</dbReference>
<dbReference type="InterPro" id="IPR006674">
    <property type="entry name" value="HD_domain"/>
</dbReference>
<evidence type="ECO:0000259" key="1">
    <source>
        <dbReference type="Pfam" id="PF01966"/>
    </source>
</evidence>
<gene>
    <name evidence="2" type="ORF">K814_0105560</name>
</gene>
<dbReference type="RefSeq" id="WP_038843781.1">
    <property type="nucleotide sequence ID" value="NZ_ASGY01000039.1"/>
</dbReference>
<dbReference type="Gene3D" id="1.10.3210.10">
    <property type="entry name" value="Hypothetical protein af1432"/>
    <property type="match status" value="1"/>
</dbReference>
<dbReference type="EMBL" id="ASGY01000039">
    <property type="protein sequence ID" value="KGE68900.1"/>
    <property type="molecule type" value="Genomic_DNA"/>
</dbReference>
<evidence type="ECO:0000313" key="2">
    <source>
        <dbReference type="EMBL" id="KGE68900.1"/>
    </source>
</evidence>
<dbReference type="AlphaFoldDB" id="A0A0A1Z3L5"/>
<evidence type="ECO:0000313" key="3">
    <source>
        <dbReference type="Proteomes" id="UP000030060"/>
    </source>
</evidence>
<accession>A0A0A1Z3L5</accession>
<comment type="caution">
    <text evidence="2">The sequence shown here is derived from an EMBL/GenBank/DDBJ whole genome shotgun (WGS) entry which is preliminary data.</text>
</comment>
<sequence length="178" mass="20315">MLIKDIDLLEQVMDRYSTCLGSDLTGYRNHVYRVINLCCLLSPLETSQVEKVAIAGAFHDLGIWTANTFDYLPASRQLAEAFLTERDQKEWGNDVARMIDDHHKISASSANPHHLAEIFRRADWIDVSLGLITFGLDRTSLREIRSTFPNAGFHRRLVALSVKRMLTHPLDPLPMLKR</sequence>
<reference evidence="2 3" key="1">
    <citation type="journal article" date="2013" name="Genome Announc.">
        <title>Draft Genome Sequence of Pseudomonas fluorescens LMG 5329, a White Line-Inducing Principle-Producing Bioindicator for the Mushroom Pathogen Pseudomonas tolaasii.</title>
        <authorList>
            <person name="Ghequire M.G."/>
            <person name="Rokni-Zadeh H."/>
            <person name="Zarrineh P."/>
            <person name="De Mot R."/>
        </authorList>
    </citation>
    <scope>NUCLEOTIDE SEQUENCE [LARGE SCALE GENOMIC DNA]</scope>
    <source>
        <strain evidence="2 3">LMG 5329</strain>
    </source>
</reference>
<protein>
    <recommendedName>
        <fullName evidence="1">HD domain-containing protein</fullName>
    </recommendedName>
</protein>
<organism evidence="2 3">
    <name type="scientific">Pseudomonas fluorescens LMG 5329</name>
    <dbReference type="NCBI Taxonomy" id="1324332"/>
    <lineage>
        <taxon>Bacteria</taxon>
        <taxon>Pseudomonadati</taxon>
        <taxon>Pseudomonadota</taxon>
        <taxon>Gammaproteobacteria</taxon>
        <taxon>Pseudomonadales</taxon>
        <taxon>Pseudomonadaceae</taxon>
        <taxon>Pseudomonas</taxon>
    </lineage>
</organism>
<dbReference type="SUPFAM" id="SSF109604">
    <property type="entry name" value="HD-domain/PDEase-like"/>
    <property type="match status" value="1"/>
</dbReference>